<dbReference type="RefSeq" id="WP_137769899.1">
    <property type="nucleotide sequence ID" value="NZ_BAAAIS010000002.1"/>
</dbReference>
<reference evidence="3" key="1">
    <citation type="journal article" date="2019" name="Int. J. Syst. Evol. Microbiol.">
        <title>The Global Catalogue of Microorganisms (GCM) 10K type strain sequencing project: providing services to taxonomists for standard genome sequencing and annotation.</title>
        <authorList>
            <consortium name="The Broad Institute Genomics Platform"/>
            <consortium name="The Broad Institute Genome Sequencing Center for Infectious Disease"/>
            <person name="Wu L."/>
            <person name="Ma J."/>
        </authorList>
    </citation>
    <scope>NUCLEOTIDE SEQUENCE [LARGE SCALE GENOMIC DNA]</scope>
    <source>
        <strain evidence="3">JCM 11650</strain>
    </source>
</reference>
<keyword evidence="3" id="KW-1185">Reference proteome</keyword>
<evidence type="ECO:0000313" key="3">
    <source>
        <dbReference type="Proteomes" id="UP001597280"/>
    </source>
</evidence>
<accession>A0ABW4PYD3</accession>
<comment type="caution">
    <text evidence="2">The sequence shown here is derived from an EMBL/GenBank/DDBJ whole genome shotgun (WGS) entry which is preliminary data.</text>
</comment>
<evidence type="ECO:0000313" key="2">
    <source>
        <dbReference type="EMBL" id="MFD1835162.1"/>
    </source>
</evidence>
<keyword evidence="1" id="KW-0472">Membrane</keyword>
<dbReference type="Proteomes" id="UP001597280">
    <property type="component" value="Unassembled WGS sequence"/>
</dbReference>
<proteinExistence type="predicted"/>
<feature type="transmembrane region" description="Helical" evidence="1">
    <location>
        <begin position="27"/>
        <end position="46"/>
    </location>
</feature>
<organism evidence="2 3">
    <name type="scientific">Brachybacterium rhamnosum</name>
    <dbReference type="NCBI Taxonomy" id="173361"/>
    <lineage>
        <taxon>Bacteria</taxon>
        <taxon>Bacillati</taxon>
        <taxon>Actinomycetota</taxon>
        <taxon>Actinomycetes</taxon>
        <taxon>Micrococcales</taxon>
        <taxon>Dermabacteraceae</taxon>
        <taxon>Brachybacterium</taxon>
    </lineage>
</organism>
<evidence type="ECO:0000256" key="1">
    <source>
        <dbReference type="SAM" id="Phobius"/>
    </source>
</evidence>
<dbReference type="Pfam" id="PF14029">
    <property type="entry name" value="DUF4244"/>
    <property type="match status" value="1"/>
</dbReference>
<keyword evidence="1" id="KW-0812">Transmembrane</keyword>
<dbReference type="InterPro" id="IPR025338">
    <property type="entry name" value="DUF4244"/>
</dbReference>
<name>A0ABW4PYD3_9MICO</name>
<dbReference type="EMBL" id="JBHUFL010000002">
    <property type="protein sequence ID" value="MFD1835162.1"/>
    <property type="molecule type" value="Genomic_DNA"/>
</dbReference>
<keyword evidence="1" id="KW-1133">Transmembrane helix</keyword>
<gene>
    <name evidence="2" type="ORF">ACFSDA_08730</name>
</gene>
<protein>
    <submittedName>
        <fullName evidence="2">DUF4244 domain-containing protein</fullName>
    </submittedName>
</protein>
<sequence length="66" mass="6911">MSLTLERLRSRLDRALRDETGASTAEYAITVLAACGFAAVLVALLASGEVRELLMGIITSALSKGS</sequence>